<dbReference type="Proteomes" id="UP000051412">
    <property type="component" value="Unassembled WGS sequence"/>
</dbReference>
<dbReference type="Pfam" id="PF03432">
    <property type="entry name" value="Relaxase"/>
    <property type="match status" value="1"/>
</dbReference>
<name>A0A0R1XTC7_9LACO</name>
<dbReference type="PATRIC" id="fig|1423782.4.peg.1757"/>
<accession>A0A0R1XTC7</accession>
<dbReference type="STRING" id="1423782.FD32_GL001690"/>
<dbReference type="OrthoDB" id="2300236at2"/>
<evidence type="ECO:0000313" key="5">
    <source>
        <dbReference type="Proteomes" id="UP000051412"/>
    </source>
</evidence>
<sequence>MSILQTHSCHSSYNRLKYVFNEPAHSYRKTTKRVLAASGFNIKMLHDNDGKISATQNGAYLERQFRTVLKRAHNPRRCYQAQTIIISFDPTEFDTSDLKAQSQQALRLVQHYVRKHFADCQSVIAIQSDGEGGKLHAHVVMNTIKPNGKTVATNRFNINKLRKDFDREMKTNYQRITGRQWTNPVHNQTERKDIHNLTTKSEWQHQLKELINQIKAKVDNITDFLKQLEQHSITVTERQKGKAWTYHQIVSTKTGTREMKVRDFYQRIDKETGEIKSTRGLGQSFSKSEIERYFNRKKENEKEKQNYDRRENDGLEKVKTMAADARARARQQRRINEVAEQQLKEAIDEEKRKAVEQKTRLLNQEQRQARGTKRVSRQATKPKRESRPKQPRRSKEIEGPER</sequence>
<protein>
    <submittedName>
        <fullName evidence="4">Relaxase mobilization nuclease domain-containing protein</fullName>
    </submittedName>
</protein>
<keyword evidence="1" id="KW-0175">Coiled coil</keyword>
<evidence type="ECO:0000256" key="2">
    <source>
        <dbReference type="SAM" id="MobiDB-lite"/>
    </source>
</evidence>
<feature type="compositionally biased region" description="Basic and acidic residues" evidence="2">
    <location>
        <begin position="382"/>
        <end position="402"/>
    </location>
</feature>
<feature type="coiled-coil region" evidence="1">
    <location>
        <begin position="200"/>
        <end position="231"/>
    </location>
</feature>
<evidence type="ECO:0000259" key="3">
    <source>
        <dbReference type="Pfam" id="PF03432"/>
    </source>
</evidence>
<reference evidence="4 5" key="1">
    <citation type="journal article" date="2015" name="Genome Announc.">
        <title>Expanding the biotechnology potential of lactobacilli through comparative genomics of 213 strains and associated genera.</title>
        <authorList>
            <person name="Sun Z."/>
            <person name="Harris H.M."/>
            <person name="McCann A."/>
            <person name="Guo C."/>
            <person name="Argimon S."/>
            <person name="Zhang W."/>
            <person name="Yang X."/>
            <person name="Jeffery I.B."/>
            <person name="Cooney J.C."/>
            <person name="Kagawa T.F."/>
            <person name="Liu W."/>
            <person name="Song Y."/>
            <person name="Salvetti E."/>
            <person name="Wrobel A."/>
            <person name="Rasinkangas P."/>
            <person name="Parkhill J."/>
            <person name="Rea M.C."/>
            <person name="O'Sullivan O."/>
            <person name="Ritari J."/>
            <person name="Douillard F.P."/>
            <person name="Paul Ross R."/>
            <person name="Yang R."/>
            <person name="Briner A.E."/>
            <person name="Felis G.E."/>
            <person name="de Vos W.M."/>
            <person name="Barrangou R."/>
            <person name="Klaenhammer T.R."/>
            <person name="Caufield P.W."/>
            <person name="Cui Y."/>
            <person name="Zhang H."/>
            <person name="O'Toole P.W."/>
        </authorList>
    </citation>
    <scope>NUCLEOTIDE SEQUENCE [LARGE SCALE GENOMIC DNA]</scope>
    <source>
        <strain evidence="4 5">DSM 6035</strain>
    </source>
</reference>
<dbReference type="InterPro" id="IPR005094">
    <property type="entry name" value="Endonuclease_MobA/VirD2"/>
</dbReference>
<proteinExistence type="predicted"/>
<dbReference type="AlphaFoldDB" id="A0A0R1XTC7"/>
<organism evidence="4 5">
    <name type="scientific">Limosilactobacillus panis DSM 6035</name>
    <dbReference type="NCBI Taxonomy" id="1423782"/>
    <lineage>
        <taxon>Bacteria</taxon>
        <taxon>Bacillati</taxon>
        <taxon>Bacillota</taxon>
        <taxon>Bacilli</taxon>
        <taxon>Lactobacillales</taxon>
        <taxon>Lactobacillaceae</taxon>
        <taxon>Limosilactobacillus</taxon>
    </lineage>
</organism>
<evidence type="ECO:0000256" key="1">
    <source>
        <dbReference type="SAM" id="Coils"/>
    </source>
</evidence>
<feature type="domain" description="MobA/VirD2-like nuclease" evidence="3">
    <location>
        <begin position="63"/>
        <end position="166"/>
    </location>
</feature>
<gene>
    <name evidence="4" type="ORF">FD32_GL001690</name>
</gene>
<feature type="region of interest" description="Disordered" evidence="2">
    <location>
        <begin position="358"/>
        <end position="402"/>
    </location>
</feature>
<dbReference type="EMBL" id="AZGM01000006">
    <property type="protein sequence ID" value="KRM30358.1"/>
    <property type="molecule type" value="Genomic_DNA"/>
</dbReference>
<feature type="region of interest" description="Disordered" evidence="2">
    <location>
        <begin position="296"/>
        <end position="330"/>
    </location>
</feature>
<dbReference type="RefSeq" id="WP_047766793.1">
    <property type="nucleotide sequence ID" value="NZ_AZGM01000006.1"/>
</dbReference>
<evidence type="ECO:0000313" key="4">
    <source>
        <dbReference type="EMBL" id="KRM30358.1"/>
    </source>
</evidence>
<comment type="caution">
    <text evidence="4">The sequence shown here is derived from an EMBL/GenBank/DDBJ whole genome shotgun (WGS) entry which is preliminary data.</text>
</comment>
<feature type="compositionally biased region" description="Basic and acidic residues" evidence="2">
    <location>
        <begin position="296"/>
        <end position="319"/>
    </location>
</feature>
<keyword evidence="5" id="KW-1185">Reference proteome</keyword>
<feature type="compositionally biased region" description="Basic residues" evidence="2">
    <location>
        <begin position="370"/>
        <end position="381"/>
    </location>
</feature>